<dbReference type="GO" id="GO:0005737">
    <property type="term" value="C:cytoplasm"/>
    <property type="evidence" value="ECO:0007669"/>
    <property type="project" value="TreeGrafter"/>
</dbReference>
<reference evidence="7" key="2">
    <citation type="submission" date="2012-12" db="EMBL/GenBank/DDBJ databases">
        <authorList>
            <consortium name="WormBase Consortium"/>
            <person name="Ghedin E."/>
            <person name="Paulini M."/>
        </authorList>
    </citation>
    <scope>NUCLEOTIDE SEQUENCE</scope>
    <source>
        <strain evidence="7">FR3</strain>
    </source>
</reference>
<dbReference type="GO" id="GO:0043395">
    <property type="term" value="F:heparan sulfate proteoglycan binding"/>
    <property type="evidence" value="ECO:0007669"/>
    <property type="project" value="TreeGrafter"/>
</dbReference>
<comment type="similarity">
    <text evidence="1 5">Belongs to the annexin family.</text>
</comment>
<dbReference type="InterPro" id="IPR018252">
    <property type="entry name" value="Annexin_repeat_CS"/>
</dbReference>
<dbReference type="PROSITE" id="PS00223">
    <property type="entry name" value="ANNEXIN_1"/>
    <property type="match status" value="2"/>
</dbReference>
<proteinExistence type="inferred from homology"/>
<dbReference type="GO" id="GO:0005886">
    <property type="term" value="C:plasma membrane"/>
    <property type="evidence" value="ECO:0007669"/>
    <property type="project" value="TreeGrafter"/>
</dbReference>
<evidence type="ECO:0000256" key="1">
    <source>
        <dbReference type="ARBA" id="ARBA00007831"/>
    </source>
</evidence>
<accession>A0A1I9GD77</accession>
<keyword evidence="5" id="KW-0111">Calcium/phospholipid-binding</keyword>
<evidence type="ECO:0000256" key="3">
    <source>
        <dbReference type="ARBA" id="ARBA00022737"/>
    </source>
</evidence>
<dbReference type="SUPFAM" id="SSF47874">
    <property type="entry name" value="Annexin"/>
    <property type="match status" value="1"/>
</dbReference>
<keyword evidence="4 5" id="KW-0041">Annexin</keyword>
<dbReference type="PRINTS" id="PR00196">
    <property type="entry name" value="ANNEXIN"/>
</dbReference>
<dbReference type="InterPro" id="IPR018502">
    <property type="entry name" value="Annexin_repeat"/>
</dbReference>
<dbReference type="PROSITE" id="PS51897">
    <property type="entry name" value="ANNEXIN_2"/>
    <property type="match status" value="4"/>
</dbReference>
<reference evidence="7" key="1">
    <citation type="journal article" date="2007" name="Science">
        <title>Draft genome of the filarial nematode parasite Brugia malayi.</title>
        <authorList>
            <person name="Ghedin E."/>
            <person name="Wang S."/>
            <person name="Spiro D."/>
            <person name="Caler E."/>
            <person name="Zhao Q."/>
            <person name="Crabtree J."/>
            <person name="Allen J.E."/>
            <person name="Delcher A.L."/>
            <person name="Guiliano D.B."/>
            <person name="Miranda-Saavedra D."/>
            <person name="Angiuoli S.V."/>
            <person name="Creasy T."/>
            <person name="Amedeo P."/>
            <person name="Haas B."/>
            <person name="El-Sayed N.M."/>
            <person name="Wortman J.R."/>
            <person name="Feldblyum T."/>
            <person name="Tallon L."/>
            <person name="Schatz M."/>
            <person name="Shumway M."/>
            <person name="Koo H."/>
            <person name="Salzberg S.L."/>
            <person name="Schobel S."/>
            <person name="Pertea M."/>
            <person name="Pop M."/>
            <person name="White O."/>
            <person name="Barton G.J."/>
            <person name="Carlow C.K."/>
            <person name="Crawford M.J."/>
            <person name="Daub J."/>
            <person name="Dimmic M.W."/>
            <person name="Estes C.F."/>
            <person name="Foster J.M."/>
            <person name="Ganatra M."/>
            <person name="Gregory W.F."/>
            <person name="Johnson N.M."/>
            <person name="Jin J."/>
            <person name="Komuniecki R."/>
            <person name="Korf I."/>
            <person name="Kumar S."/>
            <person name="Laney S."/>
            <person name="Li B.W."/>
            <person name="Li W."/>
            <person name="Lindblom T.H."/>
            <person name="Lustigman S."/>
            <person name="Ma D."/>
            <person name="Maina C.V."/>
            <person name="Martin D.M."/>
            <person name="McCarter J.P."/>
            <person name="McReynolds L."/>
            <person name="Mitreva M."/>
            <person name="Nutman T.B."/>
            <person name="Parkinson J."/>
            <person name="Peregrin-Alvarez J.M."/>
            <person name="Poole C."/>
            <person name="Ren Q."/>
            <person name="Saunders L."/>
            <person name="Sluder A.E."/>
            <person name="Smith K."/>
            <person name="Stanke M."/>
            <person name="Unnasch T.R."/>
            <person name="Ware J."/>
            <person name="Wei A.D."/>
            <person name="Weil G."/>
            <person name="Williams D.J."/>
            <person name="Zhang Y."/>
            <person name="Williams S.A."/>
            <person name="Fraser-Liggett C."/>
            <person name="Slatko B."/>
            <person name="Blaxter M.L."/>
            <person name="Scott A.L."/>
        </authorList>
    </citation>
    <scope>NUCLEOTIDE SEQUENCE</scope>
    <source>
        <strain evidence="7">FR3</strain>
    </source>
</reference>
<dbReference type="InterPro" id="IPR037104">
    <property type="entry name" value="Annexin_sf"/>
</dbReference>
<dbReference type="GO" id="GO:0012506">
    <property type="term" value="C:vesicle membrane"/>
    <property type="evidence" value="ECO:0007669"/>
    <property type="project" value="TreeGrafter"/>
</dbReference>
<dbReference type="FunFam" id="1.10.220.10:FF:000005">
    <property type="entry name" value="Annexin"/>
    <property type="match status" value="1"/>
</dbReference>
<comment type="domain">
    <text evidence="5">A pair of annexin repeats may form one binding site for calcium and phospholipid.</text>
</comment>
<feature type="region of interest" description="Disordered" evidence="6">
    <location>
        <begin position="350"/>
        <end position="369"/>
    </location>
</feature>
<keyword evidence="5" id="KW-0106">Calcium</keyword>
<sequence length="432" mass="49597">MCAICCQHNSLTIFSSELPKIYQFIDKRFKMSSEFYGTIKPKMDFNAETAADVLYDAMKGSGCDKYRVIQVIAHCNNAQRQMIRTPYRNKYGKDLIDELKKELSGDFEDVIIGLMETPTKYDAMQLQKAMKGLGTTEITLIDILCSRNDDELNAIKNEYKDEFGRTLESDIVGDTSGDFKELLLALLNTRRDRSYNVNYLKAREAAKRMFGNKEKKEKPDKETFKTVLSQDNFRQIQKLFSEYQSMTGEPLTAAVERVFSGDAKIAYLALIDSIQNKPRFFAKQLYDAMKGLGTADHHLIRIVVSRSEIDLALIREEFERMYKKPLVDWIKSECSGPYRDALIVMDDVSNNSSDKDDNNGGTVIRKDDNGINDNVMEERYLFNDKDIDNINNETSDRIAVLMRMMILSMDKMILPDDGSNNALFLQSLILRY</sequence>
<dbReference type="Pfam" id="PF00191">
    <property type="entry name" value="Annexin"/>
    <property type="match status" value="4"/>
</dbReference>
<dbReference type="OMA" id="FALMETP"/>
<dbReference type="FunFam" id="1.10.220.10:FF:000001">
    <property type="entry name" value="Annexin"/>
    <property type="match status" value="1"/>
</dbReference>
<evidence type="ECO:0000256" key="2">
    <source>
        <dbReference type="ARBA" id="ARBA00022553"/>
    </source>
</evidence>
<evidence type="ECO:0000256" key="4">
    <source>
        <dbReference type="ARBA" id="ARBA00023216"/>
    </source>
</evidence>
<dbReference type="GO" id="GO:0001786">
    <property type="term" value="F:phosphatidylserine binding"/>
    <property type="evidence" value="ECO:0007669"/>
    <property type="project" value="TreeGrafter"/>
</dbReference>
<dbReference type="AlphaFoldDB" id="A0A1I9GD77"/>
<evidence type="ECO:0000313" key="7">
    <source>
        <dbReference type="EMBL" id="CRZ25287.1"/>
    </source>
</evidence>
<protein>
    <recommendedName>
        <fullName evidence="5">Annexin</fullName>
    </recommendedName>
</protein>
<dbReference type="InterPro" id="IPR001464">
    <property type="entry name" value="Annexin"/>
</dbReference>
<dbReference type="EMBL" id="LN857004">
    <property type="protein sequence ID" value="CRZ25287.1"/>
    <property type="molecule type" value="Genomic_DNA"/>
</dbReference>
<name>A0A1I9GD77_BRUMA</name>
<dbReference type="FunFam" id="1.10.220.10:FF:000003">
    <property type="entry name" value="Annexin"/>
    <property type="match status" value="1"/>
</dbReference>
<dbReference type="GO" id="GO:0005509">
    <property type="term" value="F:calcium ion binding"/>
    <property type="evidence" value="ECO:0007669"/>
    <property type="project" value="InterPro"/>
</dbReference>
<dbReference type="PANTHER" id="PTHR10502">
    <property type="entry name" value="ANNEXIN"/>
    <property type="match status" value="1"/>
</dbReference>
<dbReference type="Gene3D" id="1.10.220.10">
    <property type="entry name" value="Annexin"/>
    <property type="match status" value="4"/>
</dbReference>
<feature type="compositionally biased region" description="Basic and acidic residues" evidence="6">
    <location>
        <begin position="353"/>
        <end position="369"/>
    </location>
</feature>
<dbReference type="PANTHER" id="PTHR10502:SF177">
    <property type="entry name" value="ANNEXIN B10"/>
    <property type="match status" value="1"/>
</dbReference>
<organism evidence="7">
    <name type="scientific">Brugia malayi</name>
    <name type="common">Filarial nematode worm</name>
    <dbReference type="NCBI Taxonomy" id="6279"/>
    <lineage>
        <taxon>Eukaryota</taxon>
        <taxon>Metazoa</taxon>
        <taxon>Ecdysozoa</taxon>
        <taxon>Nematoda</taxon>
        <taxon>Chromadorea</taxon>
        <taxon>Rhabditida</taxon>
        <taxon>Spirurina</taxon>
        <taxon>Spiruromorpha</taxon>
        <taxon>Filarioidea</taxon>
        <taxon>Onchocercidae</taxon>
        <taxon>Brugia</taxon>
    </lineage>
</organism>
<keyword evidence="3 5" id="KW-0677">Repeat</keyword>
<gene>
    <name evidence="7" type="primary">Bm10656</name>
    <name evidence="7" type="ORF">BM_Bm10656</name>
</gene>
<dbReference type="GO" id="GO:0005634">
    <property type="term" value="C:nucleus"/>
    <property type="evidence" value="ECO:0007669"/>
    <property type="project" value="TreeGrafter"/>
</dbReference>
<keyword evidence="2" id="KW-0597">Phosphoprotein</keyword>
<evidence type="ECO:0000256" key="5">
    <source>
        <dbReference type="RuleBase" id="RU003540"/>
    </source>
</evidence>
<dbReference type="GO" id="GO:0005544">
    <property type="term" value="F:calcium-dependent phospholipid binding"/>
    <property type="evidence" value="ECO:0007669"/>
    <property type="project" value="UniProtKB-KW"/>
</dbReference>
<dbReference type="SMART" id="SM00335">
    <property type="entry name" value="ANX"/>
    <property type="match status" value="4"/>
</dbReference>
<evidence type="ECO:0000256" key="6">
    <source>
        <dbReference type="SAM" id="MobiDB-lite"/>
    </source>
</evidence>